<keyword evidence="1" id="KW-0479">Metal-binding</keyword>
<dbReference type="PROSITE" id="PS50158">
    <property type="entry name" value="ZF_CCHC"/>
    <property type="match status" value="1"/>
</dbReference>
<accession>A0A401L2U0</accession>
<evidence type="ECO:0000256" key="7">
    <source>
        <dbReference type="SAM" id="MobiDB-lite"/>
    </source>
</evidence>
<dbReference type="InterPro" id="IPR001138">
    <property type="entry name" value="Zn2Cys6_DnaBD"/>
</dbReference>
<organism evidence="9 10">
    <name type="scientific">Aspergillus awamori</name>
    <name type="common">Black koji mold</name>
    <dbReference type="NCBI Taxonomy" id="105351"/>
    <lineage>
        <taxon>Eukaryota</taxon>
        <taxon>Fungi</taxon>
        <taxon>Dikarya</taxon>
        <taxon>Ascomycota</taxon>
        <taxon>Pezizomycotina</taxon>
        <taxon>Eurotiomycetes</taxon>
        <taxon>Eurotiomycetidae</taxon>
        <taxon>Eurotiales</taxon>
        <taxon>Aspergillaceae</taxon>
        <taxon>Aspergillus</taxon>
    </lineage>
</organism>
<dbReference type="SMART" id="SM00066">
    <property type="entry name" value="GAL4"/>
    <property type="match status" value="1"/>
</dbReference>
<evidence type="ECO:0000256" key="6">
    <source>
        <dbReference type="PROSITE-ProRule" id="PRU00047"/>
    </source>
</evidence>
<keyword evidence="5" id="KW-0539">Nucleus</keyword>
<evidence type="ECO:0000313" key="10">
    <source>
        <dbReference type="Proteomes" id="UP000286921"/>
    </source>
</evidence>
<evidence type="ECO:0000313" key="9">
    <source>
        <dbReference type="EMBL" id="GCB25829.1"/>
    </source>
</evidence>
<dbReference type="STRING" id="105351.A0A401L2U0"/>
<dbReference type="SMART" id="SM00343">
    <property type="entry name" value="ZnF_C2HC"/>
    <property type="match status" value="1"/>
</dbReference>
<evidence type="ECO:0000256" key="3">
    <source>
        <dbReference type="ARBA" id="ARBA00023125"/>
    </source>
</evidence>
<dbReference type="CDD" id="cd12148">
    <property type="entry name" value="fungal_TF_MHR"/>
    <property type="match status" value="1"/>
</dbReference>
<dbReference type="Proteomes" id="UP000286921">
    <property type="component" value="Unassembled WGS sequence"/>
</dbReference>
<protein>
    <submittedName>
        <fullName evidence="9">Nitrogen assimilation transcription factor nirA</fullName>
    </submittedName>
</protein>
<dbReference type="InterPro" id="IPR007219">
    <property type="entry name" value="XnlR_reg_dom"/>
</dbReference>
<dbReference type="AlphaFoldDB" id="A0A401L2U0"/>
<keyword evidence="4" id="KW-0804">Transcription</keyword>
<dbReference type="SUPFAM" id="SSF57756">
    <property type="entry name" value="Retrovirus zinc finger-like domains"/>
    <property type="match status" value="1"/>
</dbReference>
<dbReference type="Pfam" id="PF00098">
    <property type="entry name" value="zf-CCHC"/>
    <property type="match status" value="1"/>
</dbReference>
<name>A0A401L2U0_ASPAW</name>
<keyword evidence="6" id="KW-0862">Zinc</keyword>
<dbReference type="Gene3D" id="4.10.240.10">
    <property type="entry name" value="Zn(2)-C6 fungal-type DNA-binding domain"/>
    <property type="match status" value="1"/>
</dbReference>
<comment type="caution">
    <text evidence="9">The sequence shown here is derived from an EMBL/GenBank/DDBJ whole genome shotgun (WGS) entry which is preliminary data.</text>
</comment>
<feature type="region of interest" description="Disordered" evidence="7">
    <location>
        <begin position="1"/>
        <end position="28"/>
    </location>
</feature>
<evidence type="ECO:0000256" key="2">
    <source>
        <dbReference type="ARBA" id="ARBA00023015"/>
    </source>
</evidence>
<reference evidence="9 10" key="1">
    <citation type="submission" date="2016-09" db="EMBL/GenBank/DDBJ databases">
        <title>Aspergillus awamori IFM 58123T.</title>
        <authorList>
            <person name="Kusuya Y."/>
            <person name="Shimizu M."/>
            <person name="Takahashi H."/>
            <person name="Yaguchi T."/>
        </authorList>
    </citation>
    <scope>NUCLEOTIDE SEQUENCE [LARGE SCALE GENOMIC DNA]</scope>
    <source>
        <strain evidence="9 10">IFM 58123</strain>
    </source>
</reference>
<dbReference type="GO" id="GO:0003677">
    <property type="term" value="F:DNA binding"/>
    <property type="evidence" value="ECO:0007669"/>
    <property type="project" value="UniProtKB-KW"/>
</dbReference>
<feature type="domain" description="CCHC-type" evidence="8">
    <location>
        <begin position="854"/>
        <end position="869"/>
    </location>
</feature>
<dbReference type="GO" id="GO:0008270">
    <property type="term" value="F:zinc ion binding"/>
    <property type="evidence" value="ECO:0007669"/>
    <property type="project" value="UniProtKB-KW"/>
</dbReference>
<dbReference type="InterPro" id="IPR053187">
    <property type="entry name" value="Notoamide_regulator"/>
</dbReference>
<keyword evidence="10" id="KW-1185">Reference proteome</keyword>
<dbReference type="InterPro" id="IPR001878">
    <property type="entry name" value="Znf_CCHC"/>
</dbReference>
<dbReference type="PANTHER" id="PTHR47256:SF10">
    <property type="entry name" value="ZN(II)2CYS6 TRANSCRIPTION FACTOR (EUROFUNG)"/>
    <property type="match status" value="1"/>
</dbReference>
<dbReference type="GO" id="GO:0000981">
    <property type="term" value="F:DNA-binding transcription factor activity, RNA polymerase II-specific"/>
    <property type="evidence" value="ECO:0007669"/>
    <property type="project" value="InterPro"/>
</dbReference>
<keyword evidence="2" id="KW-0805">Transcription regulation</keyword>
<keyword evidence="3" id="KW-0238">DNA-binding</keyword>
<dbReference type="InterPro" id="IPR036864">
    <property type="entry name" value="Zn2-C6_fun-type_DNA-bd_sf"/>
</dbReference>
<gene>
    <name evidence="9" type="ORF">AAWM_08714</name>
</gene>
<sequence>MNTEDPGKHLPSLAPGPRGPVATGSTTLAKSRKNSTACLPCKQAKRKCSGRPPPCKACQNTGGCIFDETLDLRRKVAARRTQGELEYYRGLLYSLLETLQSSDEQKAWQMLERIRGNTQLSDLITVIDPPITDFSDANSEHSKSARPAEDVISQHGRPVVDAQLRITVERLCDSPLFQVPSRPWTAVTNDDHLVSHLISLYFTWDHPTLQVVDQEVFVKHMTTKVIDPNCCTSLLVNSILAIYSDYPEVFARSDDGTSRGQHFFAEAERLWKTEEGHVSLANIQAVALMSRFLKFQGKDSLSWLMFRQSVQLAQDFGIFSSPRMRRRQCEELSPRLQHVCVITAWSLFILNSQSSLQSRKVAELKPPKYKPYPLTALDDDIMWTPYPRFNQIDHIKQQARLRIVMSKMIDLTEIVADMPDLLFDKGPDMAIGGLWIAASKKCVRLQRWLDSLPKVFETEEGKQPQIWYLYIGYHHMIITLFQFFLERQNFGPASHLSEFKQARLDQLRSAKQVVHCLRSYHETYGLRQVPGQLLEPTYNCLLVFLGALNEEDLKGAFVELCRFMVAFSKRFALAEDMLRNVENIVQSSKLTLPPEAVAVLDHRGQAILQWLAALAEVRYELQTLTNRLPTPQTHPESCAQNSHEEILRESQSLRIAVSPSGSLSYADIARTLPTSQPSNIRSLSSWNTTPTTFTDTLYCTIDSSKMADTGNERPSAGPIRTAVEIEIRTMENYMNWRCRAVTKVAETKVGAGARVLRDKLYPIKVDSVNRTAVLDENGDIRVGTAATFGEEDEATIAKIAWLSRKENAKAYVSMVVYLTKGSDTRRLLADGFFHAGGESGVTSTFEYRPRPMQCYNCQEIGHKAFQCKNAQRCAKCAAEGHHHGSYNQTIPKCIPCGGPHESKQGAVHESLMNDEETQNAVALAIQEPQARRIQGRLLTTPMGHHEWTKMVPSTWREGRWAVRSMLWINKETEAEQVPIESPNLTAAVIGLPERLIFMASVHVEGGNASALDDACKHLLNAITKLRRDTGAVVETLIMPDHCVYYLV</sequence>
<keyword evidence="6" id="KW-0863">Zinc-finger</keyword>
<dbReference type="CDD" id="cd00067">
    <property type="entry name" value="GAL4"/>
    <property type="match status" value="1"/>
</dbReference>
<dbReference type="PANTHER" id="PTHR47256">
    <property type="entry name" value="ZN(II)2CYS6 TRANSCRIPTION FACTOR (EUROFUNG)-RELATED"/>
    <property type="match status" value="1"/>
</dbReference>
<evidence type="ECO:0000256" key="4">
    <source>
        <dbReference type="ARBA" id="ARBA00023163"/>
    </source>
</evidence>
<dbReference type="EMBL" id="BDHI01000022">
    <property type="protein sequence ID" value="GCB25829.1"/>
    <property type="molecule type" value="Genomic_DNA"/>
</dbReference>
<evidence type="ECO:0000256" key="1">
    <source>
        <dbReference type="ARBA" id="ARBA00022723"/>
    </source>
</evidence>
<dbReference type="SUPFAM" id="SSF56219">
    <property type="entry name" value="DNase I-like"/>
    <property type="match status" value="1"/>
</dbReference>
<dbReference type="Pfam" id="PF04082">
    <property type="entry name" value="Fungal_trans"/>
    <property type="match status" value="1"/>
</dbReference>
<proteinExistence type="predicted"/>
<dbReference type="SUPFAM" id="SSF57701">
    <property type="entry name" value="Zn2/Cys6 DNA-binding domain"/>
    <property type="match status" value="1"/>
</dbReference>
<dbReference type="GO" id="GO:0006351">
    <property type="term" value="P:DNA-templated transcription"/>
    <property type="evidence" value="ECO:0007669"/>
    <property type="project" value="InterPro"/>
</dbReference>
<dbReference type="InterPro" id="IPR036691">
    <property type="entry name" value="Endo/exonu/phosph_ase_sf"/>
</dbReference>
<evidence type="ECO:0000259" key="8">
    <source>
        <dbReference type="PROSITE" id="PS50158"/>
    </source>
</evidence>
<dbReference type="InterPro" id="IPR036875">
    <property type="entry name" value="Znf_CCHC_sf"/>
</dbReference>
<evidence type="ECO:0000256" key="5">
    <source>
        <dbReference type="ARBA" id="ARBA00023242"/>
    </source>
</evidence>